<evidence type="ECO:0000256" key="1">
    <source>
        <dbReference type="ARBA" id="ARBA00007435"/>
    </source>
</evidence>
<evidence type="ECO:0000259" key="2">
    <source>
        <dbReference type="PROSITE" id="PS50164"/>
    </source>
</evidence>
<proteinExistence type="inferred from homology"/>
<protein>
    <recommendedName>
        <fullName evidence="2">GIY-YIG domain-containing protein</fullName>
    </recommendedName>
</protein>
<dbReference type="PROSITE" id="PS50164">
    <property type="entry name" value="GIY_YIG"/>
    <property type="match status" value="1"/>
</dbReference>
<accession>A0A1F5NSF2</accession>
<dbReference type="SUPFAM" id="SSF82771">
    <property type="entry name" value="GIY-YIG endonuclease"/>
    <property type="match status" value="1"/>
</dbReference>
<gene>
    <name evidence="3" type="ORF">A2660_01380</name>
</gene>
<dbReference type="Pfam" id="PF01541">
    <property type="entry name" value="GIY-YIG"/>
    <property type="match status" value="1"/>
</dbReference>
<dbReference type="Proteomes" id="UP000176233">
    <property type="component" value="Unassembled WGS sequence"/>
</dbReference>
<dbReference type="InterPro" id="IPR050190">
    <property type="entry name" value="UPF0213_domain"/>
</dbReference>
<name>A0A1F5NSF2_9BACT</name>
<dbReference type="EMBL" id="MFEJ01000011">
    <property type="protein sequence ID" value="OGE80494.1"/>
    <property type="molecule type" value="Genomic_DNA"/>
</dbReference>
<comment type="caution">
    <text evidence="3">The sequence shown here is derived from an EMBL/GenBank/DDBJ whole genome shotgun (WGS) entry which is preliminary data.</text>
</comment>
<evidence type="ECO:0000313" key="4">
    <source>
        <dbReference type="Proteomes" id="UP000176233"/>
    </source>
</evidence>
<dbReference type="InterPro" id="IPR035901">
    <property type="entry name" value="GIY-YIG_endonuc_sf"/>
</dbReference>
<feature type="domain" description="GIY-YIG" evidence="2">
    <location>
        <begin position="1"/>
        <end position="75"/>
    </location>
</feature>
<dbReference type="Gene3D" id="3.40.1440.10">
    <property type="entry name" value="GIY-YIG endonuclease"/>
    <property type="match status" value="1"/>
</dbReference>
<comment type="similarity">
    <text evidence="1">Belongs to the UPF0213 family.</text>
</comment>
<dbReference type="InterPro" id="IPR000305">
    <property type="entry name" value="GIY-YIG_endonuc"/>
</dbReference>
<dbReference type="PANTHER" id="PTHR34477">
    <property type="entry name" value="UPF0213 PROTEIN YHBQ"/>
    <property type="match status" value="1"/>
</dbReference>
<organism evidence="3 4">
    <name type="scientific">Candidatus Doudnabacteria bacterium RIFCSPHIGHO2_01_FULL_45_18</name>
    <dbReference type="NCBI Taxonomy" id="1817823"/>
    <lineage>
        <taxon>Bacteria</taxon>
        <taxon>Candidatus Doudnaibacteriota</taxon>
    </lineage>
</organism>
<reference evidence="3 4" key="1">
    <citation type="journal article" date="2016" name="Nat. Commun.">
        <title>Thousands of microbial genomes shed light on interconnected biogeochemical processes in an aquifer system.</title>
        <authorList>
            <person name="Anantharaman K."/>
            <person name="Brown C.T."/>
            <person name="Hug L.A."/>
            <person name="Sharon I."/>
            <person name="Castelle C.J."/>
            <person name="Probst A.J."/>
            <person name="Thomas B.C."/>
            <person name="Singh A."/>
            <person name="Wilkins M.J."/>
            <person name="Karaoz U."/>
            <person name="Brodie E.L."/>
            <person name="Williams K.H."/>
            <person name="Hubbard S.S."/>
            <person name="Banfield J.F."/>
        </authorList>
    </citation>
    <scope>NUCLEOTIDE SEQUENCE [LARGE SCALE GENOMIC DNA]</scope>
</reference>
<dbReference type="PANTHER" id="PTHR34477:SF1">
    <property type="entry name" value="UPF0213 PROTEIN YHBQ"/>
    <property type="match status" value="1"/>
</dbReference>
<dbReference type="AlphaFoldDB" id="A0A1F5NSF2"/>
<evidence type="ECO:0000313" key="3">
    <source>
        <dbReference type="EMBL" id="OGE80494.1"/>
    </source>
</evidence>
<sequence length="101" mass="12294">MKAYVYILEDQDHRFYIGSTRNVEKRIKEHTDGMSRYTKRLKHLKLVLMQEFESITIAKKVELKIKRLKRKDYVERMIKDGYIKLNIEPKLGKIRIKRRAL</sequence>